<feature type="non-terminal residue" evidence="2">
    <location>
        <position position="1"/>
    </location>
</feature>
<sequence>DGGGVGLQDVPGEQAFAITHEVLSQFGDDMKLYSFKMTPRGYIYVRLDKLYGCPRMKELTNTQKYKKRLDEVGALQEIPNDLALEVSSLGAKRIVRVPDDLNWFKDMPRRLCYAKDVKSNYSEKNEIFMLESVEVESGNCMWKLADVKENMDPQCKGRPLSRKKRDWR</sequence>
<feature type="non-terminal residue" evidence="2">
    <location>
        <position position="168"/>
    </location>
</feature>
<protein>
    <submittedName>
        <fullName evidence="2">DUF150 domain-containing protein</fullName>
    </submittedName>
</protein>
<dbReference type="Pfam" id="PF25498">
    <property type="entry name" value="DUF7912"/>
    <property type="match status" value="1"/>
</dbReference>
<gene>
    <name evidence="2" type="ORF">CFOL_v3_12845</name>
</gene>
<dbReference type="AlphaFoldDB" id="A0A1Q3BN99"/>
<dbReference type="PANTHER" id="PTHR34544:SF3">
    <property type="entry name" value="OS07G0155200 PROTEIN"/>
    <property type="match status" value="1"/>
</dbReference>
<evidence type="ECO:0000259" key="1">
    <source>
        <dbReference type="Pfam" id="PF25498"/>
    </source>
</evidence>
<reference evidence="3" key="1">
    <citation type="submission" date="2016-04" db="EMBL/GenBank/DDBJ databases">
        <title>Cephalotus genome sequencing.</title>
        <authorList>
            <person name="Fukushima K."/>
            <person name="Hasebe M."/>
            <person name="Fang X."/>
        </authorList>
    </citation>
    <scope>NUCLEOTIDE SEQUENCE [LARGE SCALE GENOMIC DNA]</scope>
    <source>
        <strain evidence="3">cv. St1</strain>
    </source>
</reference>
<feature type="domain" description="DUF7912" evidence="1">
    <location>
        <begin position="94"/>
        <end position="168"/>
    </location>
</feature>
<dbReference type="STRING" id="3775.A0A1Q3BN99"/>
<dbReference type="InParanoid" id="A0A1Q3BN99"/>
<dbReference type="Proteomes" id="UP000187406">
    <property type="component" value="Unassembled WGS sequence"/>
</dbReference>
<dbReference type="EMBL" id="BDDD01000716">
    <property type="protein sequence ID" value="GAV69344.1"/>
    <property type="molecule type" value="Genomic_DNA"/>
</dbReference>
<evidence type="ECO:0000313" key="3">
    <source>
        <dbReference type="Proteomes" id="UP000187406"/>
    </source>
</evidence>
<dbReference type="PANTHER" id="PTHR34544">
    <property type="entry name" value="OSJNBA0006B20.18 PROTEIN"/>
    <property type="match status" value="1"/>
</dbReference>
<dbReference type="FunCoup" id="A0A1Q3BN99">
    <property type="interactions" value="498"/>
</dbReference>
<proteinExistence type="predicted"/>
<evidence type="ECO:0000313" key="2">
    <source>
        <dbReference type="EMBL" id="GAV69344.1"/>
    </source>
</evidence>
<dbReference type="InterPro" id="IPR057234">
    <property type="entry name" value="DUF7912"/>
</dbReference>
<comment type="caution">
    <text evidence="2">The sequence shown here is derived from an EMBL/GenBank/DDBJ whole genome shotgun (WGS) entry which is preliminary data.</text>
</comment>
<keyword evidence="3" id="KW-1185">Reference proteome</keyword>
<accession>A0A1Q3BN99</accession>
<dbReference type="OrthoDB" id="1100432at2759"/>
<organism evidence="2 3">
    <name type="scientific">Cephalotus follicularis</name>
    <name type="common">Albany pitcher plant</name>
    <dbReference type="NCBI Taxonomy" id="3775"/>
    <lineage>
        <taxon>Eukaryota</taxon>
        <taxon>Viridiplantae</taxon>
        <taxon>Streptophyta</taxon>
        <taxon>Embryophyta</taxon>
        <taxon>Tracheophyta</taxon>
        <taxon>Spermatophyta</taxon>
        <taxon>Magnoliopsida</taxon>
        <taxon>eudicotyledons</taxon>
        <taxon>Gunneridae</taxon>
        <taxon>Pentapetalae</taxon>
        <taxon>rosids</taxon>
        <taxon>fabids</taxon>
        <taxon>Oxalidales</taxon>
        <taxon>Cephalotaceae</taxon>
        <taxon>Cephalotus</taxon>
    </lineage>
</organism>
<name>A0A1Q3BN99_CEPFO</name>